<dbReference type="Proteomes" id="UP001201980">
    <property type="component" value="Unassembled WGS sequence"/>
</dbReference>
<reference evidence="2" key="1">
    <citation type="submission" date="2022-07" db="EMBL/GenBank/DDBJ databases">
        <title>Draft genome sequence of Zalerion maritima ATCC 34329, a (micro)plastics degrading marine fungus.</title>
        <authorList>
            <person name="Paco A."/>
            <person name="Goncalves M.F.M."/>
            <person name="Rocha-Santos T.A.P."/>
            <person name="Alves A."/>
        </authorList>
    </citation>
    <scope>NUCLEOTIDE SEQUENCE</scope>
    <source>
        <strain evidence="2">ATCC 34329</strain>
    </source>
</reference>
<dbReference type="AlphaFoldDB" id="A0AAD5RQI7"/>
<evidence type="ECO:0000313" key="3">
    <source>
        <dbReference type="Proteomes" id="UP001201980"/>
    </source>
</evidence>
<feature type="compositionally biased region" description="Low complexity" evidence="1">
    <location>
        <begin position="71"/>
        <end position="82"/>
    </location>
</feature>
<name>A0AAD5RQI7_9PEZI</name>
<protein>
    <submittedName>
        <fullName evidence="2">Uncharacterized protein</fullName>
    </submittedName>
</protein>
<keyword evidence="3" id="KW-1185">Reference proteome</keyword>
<proteinExistence type="predicted"/>
<evidence type="ECO:0000313" key="2">
    <source>
        <dbReference type="EMBL" id="KAJ2900648.1"/>
    </source>
</evidence>
<dbReference type="EMBL" id="JAKWBI020000168">
    <property type="protein sequence ID" value="KAJ2900648.1"/>
    <property type="molecule type" value="Genomic_DNA"/>
</dbReference>
<organism evidence="2 3">
    <name type="scientific">Zalerion maritima</name>
    <dbReference type="NCBI Taxonomy" id="339359"/>
    <lineage>
        <taxon>Eukaryota</taxon>
        <taxon>Fungi</taxon>
        <taxon>Dikarya</taxon>
        <taxon>Ascomycota</taxon>
        <taxon>Pezizomycotina</taxon>
        <taxon>Sordariomycetes</taxon>
        <taxon>Lulworthiomycetidae</taxon>
        <taxon>Lulworthiales</taxon>
        <taxon>Lulworthiaceae</taxon>
        <taxon>Zalerion</taxon>
    </lineage>
</organism>
<sequence>MSSSSSQSDSSYYAMDNQAAWQFPTIIEDVDITFDGKPLSALYEEDRRRLSATSSSDEEEERRGRQRVRQEYSSSSHSSKKN</sequence>
<accession>A0AAD5RQI7</accession>
<gene>
    <name evidence="2" type="ORF">MKZ38_002307</name>
</gene>
<evidence type="ECO:0000256" key="1">
    <source>
        <dbReference type="SAM" id="MobiDB-lite"/>
    </source>
</evidence>
<comment type="caution">
    <text evidence="2">The sequence shown here is derived from an EMBL/GenBank/DDBJ whole genome shotgun (WGS) entry which is preliminary data.</text>
</comment>
<feature type="region of interest" description="Disordered" evidence="1">
    <location>
        <begin position="45"/>
        <end position="82"/>
    </location>
</feature>